<dbReference type="EMBL" id="JAINZZ010000001">
    <property type="protein sequence ID" value="MBY8876081.1"/>
    <property type="molecule type" value="Genomic_DNA"/>
</dbReference>
<comment type="caution">
    <text evidence="2">The sequence shown here is derived from an EMBL/GenBank/DDBJ whole genome shotgun (WGS) entry which is preliminary data.</text>
</comment>
<keyword evidence="3" id="KW-1185">Reference proteome</keyword>
<dbReference type="Gene3D" id="3.40.50.920">
    <property type="match status" value="1"/>
</dbReference>
<gene>
    <name evidence="2" type="ORF">K7862_00295</name>
</gene>
<dbReference type="RefSeq" id="WP_222959368.1">
    <property type="nucleotide sequence ID" value="NZ_JAINZZ010000001.1"/>
</dbReference>
<evidence type="ECO:0000259" key="1">
    <source>
        <dbReference type="Pfam" id="PF22613"/>
    </source>
</evidence>
<dbReference type="InterPro" id="IPR055152">
    <property type="entry name" value="Transketolase-like_C_2"/>
</dbReference>
<dbReference type="SUPFAM" id="SSF52922">
    <property type="entry name" value="TK C-terminal domain-like"/>
    <property type="match status" value="1"/>
</dbReference>
<evidence type="ECO:0000313" key="2">
    <source>
        <dbReference type="EMBL" id="MBY8876081.1"/>
    </source>
</evidence>
<feature type="domain" description="Transketolase-like C-terminal" evidence="1">
    <location>
        <begin position="39"/>
        <end position="168"/>
    </location>
</feature>
<dbReference type="InterPro" id="IPR051157">
    <property type="entry name" value="PDH/Transketolase"/>
</dbReference>
<evidence type="ECO:0000313" key="3">
    <source>
        <dbReference type="Proteomes" id="UP000778578"/>
    </source>
</evidence>
<protein>
    <recommendedName>
        <fullName evidence="1">Transketolase-like C-terminal domain-containing protein</fullName>
    </recommendedName>
</protein>
<organism evidence="2 3">
    <name type="scientific">Actinacidiphila acidipaludis</name>
    <dbReference type="NCBI Taxonomy" id="2873382"/>
    <lineage>
        <taxon>Bacteria</taxon>
        <taxon>Bacillati</taxon>
        <taxon>Actinomycetota</taxon>
        <taxon>Actinomycetes</taxon>
        <taxon>Kitasatosporales</taxon>
        <taxon>Streptomycetaceae</taxon>
        <taxon>Actinacidiphila</taxon>
    </lineage>
</organism>
<name>A0ABS7PZ02_9ACTN</name>
<dbReference type="Pfam" id="PF22613">
    <property type="entry name" value="Transketolase_C_1"/>
    <property type="match status" value="1"/>
</dbReference>
<accession>A0ABS7PZ02</accession>
<reference evidence="2 3" key="1">
    <citation type="submission" date="2021-08" db="EMBL/GenBank/DDBJ databases">
        <title>WGS of actinomycetes from Thailand.</title>
        <authorList>
            <person name="Thawai C."/>
        </authorList>
    </citation>
    <scope>NUCLEOTIDE SEQUENCE [LARGE SCALE GENOMIC DNA]</scope>
    <source>
        <strain evidence="2 3">PLK6-54</strain>
    </source>
</reference>
<sequence>MSDLFLPEDVRSSLTPFDGPGHQAAMPAGTMVGEAGPRGMYRLCPAQSSAPGPRIQVLASGGAVHRALEAQGLLASDWGVGADVWSVTSWTGLRHEALDADRARLRGEDRVPYLTAALSGACGPVLAVSDSARRVPDQIGPWIEQDFASLGPDGPGRPDTPASVRGDFPVDAATIVVTALHRLRRLGVVDPETVVNCRVRYGWWG</sequence>
<dbReference type="Proteomes" id="UP000778578">
    <property type="component" value="Unassembled WGS sequence"/>
</dbReference>
<dbReference type="PANTHER" id="PTHR43825">
    <property type="entry name" value="PYRUVATE DEHYDROGENASE E1 COMPONENT"/>
    <property type="match status" value="1"/>
</dbReference>
<dbReference type="PANTHER" id="PTHR43825:SF3">
    <property type="entry name" value="PYRUVATE DEHYDROGENASE E1 COMPONENT"/>
    <property type="match status" value="1"/>
</dbReference>
<dbReference type="InterPro" id="IPR009014">
    <property type="entry name" value="Transketo_C/PFOR_II"/>
</dbReference>
<proteinExistence type="predicted"/>